<evidence type="ECO:0000256" key="5">
    <source>
        <dbReference type="ARBA" id="ARBA00022898"/>
    </source>
</evidence>
<evidence type="ECO:0000256" key="3">
    <source>
        <dbReference type="ARBA" id="ARBA00008639"/>
    </source>
</evidence>
<dbReference type="GO" id="GO:0019148">
    <property type="term" value="F:D-cysteine desulfhydrase activity"/>
    <property type="evidence" value="ECO:0007669"/>
    <property type="project" value="TreeGrafter"/>
</dbReference>
<evidence type="ECO:0000256" key="2">
    <source>
        <dbReference type="ARBA" id="ARBA00001933"/>
    </source>
</evidence>
<proteinExistence type="inferred from homology"/>
<dbReference type="AlphaFoldDB" id="A0A0W0FVG0"/>
<dbReference type="GO" id="GO:0030170">
    <property type="term" value="F:pyridoxal phosphate binding"/>
    <property type="evidence" value="ECO:0007669"/>
    <property type="project" value="InterPro"/>
</dbReference>
<keyword evidence="5 7" id="KW-0663">Pyridoxal phosphate</keyword>
<dbReference type="NCBIfam" id="TIGR01274">
    <property type="entry name" value="ACC_deam"/>
    <property type="match status" value="1"/>
</dbReference>
<feature type="domain" description="Tryptophan synthase beta chain-like PALP" evidence="8">
    <location>
        <begin position="17"/>
        <end position="334"/>
    </location>
</feature>
<dbReference type="GO" id="GO:0009310">
    <property type="term" value="P:amine catabolic process"/>
    <property type="evidence" value="ECO:0007669"/>
    <property type="project" value="InterPro"/>
</dbReference>
<dbReference type="Gene3D" id="3.40.50.1100">
    <property type="match status" value="2"/>
</dbReference>
<feature type="active site" description="Nucleophile" evidence="6">
    <location>
        <position position="85"/>
    </location>
</feature>
<evidence type="ECO:0000259" key="8">
    <source>
        <dbReference type="Pfam" id="PF00291"/>
    </source>
</evidence>
<dbReference type="GO" id="GO:0008660">
    <property type="term" value="F:1-aminocyclopropane-1-carboxylate deaminase activity"/>
    <property type="evidence" value="ECO:0007669"/>
    <property type="project" value="UniProtKB-EC"/>
</dbReference>
<dbReference type="Pfam" id="PF00291">
    <property type="entry name" value="PALP"/>
    <property type="match status" value="1"/>
</dbReference>
<evidence type="ECO:0000256" key="4">
    <source>
        <dbReference type="ARBA" id="ARBA00022801"/>
    </source>
</evidence>
<dbReference type="PANTHER" id="PTHR43780:SF2">
    <property type="entry name" value="1-AMINOCYCLOPROPANE-1-CARBOXYLATE DEAMINASE-RELATED"/>
    <property type="match status" value="1"/>
</dbReference>
<organism evidence="9 10">
    <name type="scientific">Moniliophthora roreri</name>
    <name type="common">Frosty pod rot fungus</name>
    <name type="synonym">Monilia roreri</name>
    <dbReference type="NCBI Taxonomy" id="221103"/>
    <lineage>
        <taxon>Eukaryota</taxon>
        <taxon>Fungi</taxon>
        <taxon>Dikarya</taxon>
        <taxon>Basidiomycota</taxon>
        <taxon>Agaricomycotina</taxon>
        <taxon>Agaricomycetes</taxon>
        <taxon>Agaricomycetidae</taxon>
        <taxon>Agaricales</taxon>
        <taxon>Marasmiineae</taxon>
        <taxon>Marasmiaceae</taxon>
        <taxon>Moniliophthora</taxon>
    </lineage>
</organism>
<accession>A0A0W0FVG0</accession>
<feature type="modified residue" description="N6-(pyridoxal phosphate)lysine" evidence="7">
    <location>
        <position position="58"/>
    </location>
</feature>
<comment type="caution">
    <text evidence="9">The sequence shown here is derived from an EMBL/GenBank/DDBJ whole genome shotgun (WGS) entry which is preliminary data.</text>
</comment>
<evidence type="ECO:0000256" key="7">
    <source>
        <dbReference type="PIRSR" id="PIRSR006278-2"/>
    </source>
</evidence>
<gene>
    <name evidence="9" type="ORF">WG66_7201</name>
</gene>
<dbReference type="InterPro" id="IPR027278">
    <property type="entry name" value="ACCD_DCysDesulf"/>
</dbReference>
<name>A0A0W0FVG0_MONRR</name>
<dbReference type="InterPro" id="IPR001926">
    <property type="entry name" value="TrpB-like_PALP"/>
</dbReference>
<dbReference type="InterPro" id="IPR005965">
    <property type="entry name" value="ACP_carboxylate_deaminase"/>
</dbReference>
<dbReference type="eggNOG" id="ENOG502QPS1">
    <property type="taxonomic scope" value="Eukaryota"/>
</dbReference>
<comment type="catalytic activity">
    <reaction evidence="1">
        <text>1-aminocyclopropane-1-carboxylate + H2O = 2-oxobutanoate + NH4(+)</text>
        <dbReference type="Rhea" id="RHEA:16933"/>
        <dbReference type="ChEBI" id="CHEBI:15377"/>
        <dbReference type="ChEBI" id="CHEBI:16763"/>
        <dbReference type="ChEBI" id="CHEBI:28938"/>
        <dbReference type="ChEBI" id="CHEBI:58360"/>
        <dbReference type="EC" id="3.5.99.7"/>
    </reaction>
</comment>
<sequence>MSQIELPEPFASIPRKSLLFGPSPIHLLDRMTTDLGGKVKIWAKRDDCNSGLAFGGNKTRKLEYLLADALAKGADTLVSIGGVQSNHTRQVAAVATKHGLKAKLVQEHWVDWNDPVYDKVGNIQLSRLMGAEPRLDPSTFGIEHKPTAASLTAEVEAEGGKPYYIPAGASDHPLGGMGFARWAFEVAAQEKELGVFFDTVIVCAVTGSTFAGMIAGFKLLSTLNPSGARRRIIGIDASAKPAETREQVLRIAKNTAAQIGLNVDDITEADIELDERYHAGIYGVPDKKTIDAIMYGAMMDAFITDPVYEGKSLAGMVDMIRKGEIKSGNVLYAHLGGQLALNAYTDMEQVVDK</sequence>
<dbReference type="InterPro" id="IPR036052">
    <property type="entry name" value="TrpB-like_PALP_sf"/>
</dbReference>
<keyword evidence="4" id="KW-0378">Hydrolase</keyword>
<dbReference type="CDD" id="cd06449">
    <property type="entry name" value="ACCD"/>
    <property type="match status" value="1"/>
</dbReference>
<dbReference type="SUPFAM" id="SSF53686">
    <property type="entry name" value="Tryptophan synthase beta subunit-like PLP-dependent enzymes"/>
    <property type="match status" value="1"/>
</dbReference>
<dbReference type="EMBL" id="LATX01001597">
    <property type="protein sequence ID" value="KTB40214.1"/>
    <property type="molecule type" value="Genomic_DNA"/>
</dbReference>
<dbReference type="PANTHER" id="PTHR43780">
    <property type="entry name" value="1-AMINOCYCLOPROPANE-1-CARBOXYLATE DEAMINASE-RELATED"/>
    <property type="match status" value="1"/>
</dbReference>
<evidence type="ECO:0000256" key="1">
    <source>
        <dbReference type="ARBA" id="ARBA00001132"/>
    </source>
</evidence>
<protein>
    <recommendedName>
        <fullName evidence="8">Tryptophan synthase beta chain-like PALP domain-containing protein</fullName>
    </recommendedName>
</protein>
<dbReference type="Proteomes" id="UP000054988">
    <property type="component" value="Unassembled WGS sequence"/>
</dbReference>
<comment type="similarity">
    <text evidence="3">Belongs to the ACC deaminase/D-cysteine desulfhydrase family.</text>
</comment>
<evidence type="ECO:0000313" key="10">
    <source>
        <dbReference type="Proteomes" id="UP000054988"/>
    </source>
</evidence>
<reference evidence="9 10" key="1">
    <citation type="submission" date="2015-12" db="EMBL/GenBank/DDBJ databases">
        <title>Draft genome sequence of Moniliophthora roreri, the causal agent of frosty pod rot of cacao.</title>
        <authorList>
            <person name="Aime M.C."/>
            <person name="Diaz-Valderrama J.R."/>
            <person name="Kijpornyongpan T."/>
            <person name="Phillips-Mora W."/>
        </authorList>
    </citation>
    <scope>NUCLEOTIDE SEQUENCE [LARGE SCALE GENOMIC DNA]</scope>
    <source>
        <strain evidence="9 10">MCA 2952</strain>
    </source>
</reference>
<evidence type="ECO:0000313" key="9">
    <source>
        <dbReference type="EMBL" id="KTB40214.1"/>
    </source>
</evidence>
<evidence type="ECO:0000256" key="6">
    <source>
        <dbReference type="PIRSR" id="PIRSR006278-1"/>
    </source>
</evidence>
<comment type="cofactor">
    <cofactor evidence="2">
        <name>pyridoxal 5'-phosphate</name>
        <dbReference type="ChEBI" id="CHEBI:597326"/>
    </cofactor>
</comment>
<dbReference type="PIRSF" id="PIRSF006278">
    <property type="entry name" value="ACCD_DCysDesulf"/>
    <property type="match status" value="1"/>
</dbReference>